<sequence>MSNSPRPSNDENSEKLSLVELRDVMAEILILEQRSRECRLSVESLCHTDNLGHSWCGTKPLTTDSAPEELLPPEILAMPFGHVLKYFEHFDGVIQAQIKFFFRQKLGSLEEHSNDAYVESSDLGELSCEGGCGCDKSVASSQEADASVNAESSA</sequence>
<dbReference type="Proteomes" id="UP001369815">
    <property type="component" value="Unassembled WGS sequence"/>
</dbReference>
<comment type="caution">
    <text evidence="1">The sequence shown here is derived from an EMBL/GenBank/DDBJ whole genome shotgun (WGS) entry which is preliminary data.</text>
</comment>
<dbReference type="EMBL" id="JBANMG010000008">
    <property type="protein sequence ID" value="KAK6949901.1"/>
    <property type="molecule type" value="Genomic_DNA"/>
</dbReference>
<proteinExistence type="predicted"/>
<accession>A0AAX6MCI8</accession>
<reference evidence="1 2" key="1">
    <citation type="journal article" date="2024" name="Front Chem Biol">
        <title>Unveiling the potential of Daldinia eschscholtzii MFLUCC 19-0629 through bioactivity and bioinformatics studies for enhanced sustainable agriculture production.</title>
        <authorList>
            <person name="Brooks S."/>
            <person name="Weaver J.A."/>
            <person name="Klomchit A."/>
            <person name="Alharthi S.A."/>
            <person name="Onlamun T."/>
            <person name="Nurani R."/>
            <person name="Vong T.K."/>
            <person name="Alberti F."/>
            <person name="Greco C."/>
        </authorList>
    </citation>
    <scope>NUCLEOTIDE SEQUENCE [LARGE SCALE GENOMIC DNA]</scope>
    <source>
        <strain evidence="1">MFLUCC 19-0629</strain>
    </source>
</reference>
<protein>
    <submittedName>
        <fullName evidence="1">Uncharacterized protein</fullName>
    </submittedName>
</protein>
<gene>
    <name evidence="1" type="ORF">Daesc_008224</name>
</gene>
<organism evidence="1 2">
    <name type="scientific">Daldinia eschscholtzii</name>
    <dbReference type="NCBI Taxonomy" id="292717"/>
    <lineage>
        <taxon>Eukaryota</taxon>
        <taxon>Fungi</taxon>
        <taxon>Dikarya</taxon>
        <taxon>Ascomycota</taxon>
        <taxon>Pezizomycotina</taxon>
        <taxon>Sordariomycetes</taxon>
        <taxon>Xylariomycetidae</taxon>
        <taxon>Xylariales</taxon>
        <taxon>Hypoxylaceae</taxon>
        <taxon>Daldinia</taxon>
    </lineage>
</organism>
<dbReference type="AlphaFoldDB" id="A0AAX6MCI8"/>
<keyword evidence="2" id="KW-1185">Reference proteome</keyword>
<evidence type="ECO:0000313" key="2">
    <source>
        <dbReference type="Proteomes" id="UP001369815"/>
    </source>
</evidence>
<name>A0AAX6MCI8_9PEZI</name>
<evidence type="ECO:0000313" key="1">
    <source>
        <dbReference type="EMBL" id="KAK6949901.1"/>
    </source>
</evidence>